<dbReference type="Proteomes" id="UP000006919">
    <property type="component" value="Chromosome"/>
</dbReference>
<dbReference type="HOGENOM" id="CLU_719404_0_0_9"/>
<organism evidence="2 3">
    <name type="scientific">Ruminococcus albus (strain ATCC 27210 / DSM 20455 / JCM 14654 / NCDO 2250 / 7)</name>
    <dbReference type="NCBI Taxonomy" id="697329"/>
    <lineage>
        <taxon>Bacteria</taxon>
        <taxon>Bacillati</taxon>
        <taxon>Bacillota</taxon>
        <taxon>Clostridia</taxon>
        <taxon>Eubacteriales</taxon>
        <taxon>Oscillospiraceae</taxon>
        <taxon>Ruminococcus</taxon>
    </lineage>
</organism>
<gene>
    <name evidence="2" type="ordered locus">Rumal_0070</name>
</gene>
<proteinExistence type="predicted"/>
<evidence type="ECO:0000313" key="2">
    <source>
        <dbReference type="EMBL" id="ADU20632.1"/>
    </source>
</evidence>
<keyword evidence="1" id="KW-0732">Signal</keyword>
<feature type="chain" id="PRO_5039002630" description="DUF5105 domain-containing protein" evidence="1">
    <location>
        <begin position="20"/>
        <end position="384"/>
    </location>
</feature>
<sequence precursor="true">MSKRFIAALLALSMCAGFAGCGSVSKGSKEAVNGKTSNTASNNDTTNEGKITILNNLKSENILYHDISVQDSDKPTIEEALMFAELALEQYNAAQSGDAEKYKQTLNFEKVLDSMADSLCISIFVDNSNKDIKSGIASLWGLMLMASADEDKIMDIEKARRSSAKDFDKLIKQLNEDFDPNALEMSLWTKRDSLYPLGNIDDKTIVRIFLYEFQRDENALEVYFNMDVINDEYITSLKNIDAWCIDGDIGLLINDAERKINKFAGMTAEEIDQRLMYEENTLTAQMIYDFVDDYFAQKSSVGEDLKEVLETDFPMCSSSAGLDLRENEPEADGDNYIYSFLTVTAEYNGTVSFGPLDEEKGMPEYVIYTAKDGTATKYPDNSDD</sequence>
<dbReference type="PROSITE" id="PS51257">
    <property type="entry name" value="PROKAR_LIPOPROTEIN"/>
    <property type="match status" value="1"/>
</dbReference>
<reference evidence="2 3" key="1">
    <citation type="journal article" date="2011" name="J. Bacteriol.">
        <title>Complete genome of the cellulolytic ruminal bacterium Ruminococcus albus 7.</title>
        <authorList>
            <person name="Suen G."/>
            <person name="Stevenson D.M."/>
            <person name="Bruce D.C."/>
            <person name="Chertkov O."/>
            <person name="Copeland A."/>
            <person name="Cheng J.F."/>
            <person name="Detter C."/>
            <person name="Detter J.C."/>
            <person name="Goodwin L.A."/>
            <person name="Han C.S."/>
            <person name="Hauser L.J."/>
            <person name="Ivanova N.N."/>
            <person name="Kyrpides N.C."/>
            <person name="Land M.L."/>
            <person name="Lapidus A."/>
            <person name="Lucas S."/>
            <person name="Ovchinnikova G."/>
            <person name="Pitluck S."/>
            <person name="Tapia R."/>
            <person name="Woyke T."/>
            <person name="Boyum J."/>
            <person name="Mead D."/>
            <person name="Weimer P.J."/>
        </authorList>
    </citation>
    <scope>NUCLEOTIDE SEQUENCE [LARGE SCALE GENOMIC DNA]</scope>
    <source>
        <strain evidence="3">ATCC 27210 / DSM 20455 / JCM 14654 / NCDO 2250 / 7</strain>
    </source>
</reference>
<name>E6UBP0_RUMA7</name>
<feature type="signal peptide" evidence="1">
    <location>
        <begin position="1"/>
        <end position="19"/>
    </location>
</feature>
<protein>
    <recommendedName>
        <fullName evidence="4">DUF5105 domain-containing protein</fullName>
    </recommendedName>
</protein>
<dbReference type="STRING" id="697329.Rumal_0070"/>
<evidence type="ECO:0000313" key="3">
    <source>
        <dbReference type="Proteomes" id="UP000006919"/>
    </source>
</evidence>
<evidence type="ECO:0008006" key="4">
    <source>
        <dbReference type="Google" id="ProtNLM"/>
    </source>
</evidence>
<evidence type="ECO:0000256" key="1">
    <source>
        <dbReference type="SAM" id="SignalP"/>
    </source>
</evidence>
<dbReference type="AlphaFoldDB" id="E6UBP0"/>
<dbReference type="RefSeq" id="WP_013496826.1">
    <property type="nucleotide sequence ID" value="NC_014833.1"/>
</dbReference>
<dbReference type="EMBL" id="CP002403">
    <property type="protein sequence ID" value="ADU20632.1"/>
    <property type="molecule type" value="Genomic_DNA"/>
</dbReference>
<dbReference type="KEGG" id="ral:Rumal_0070"/>
<dbReference type="OrthoDB" id="1817248at2"/>
<accession>E6UBP0</accession>